<protein>
    <recommendedName>
        <fullName evidence="3">Portal protein</fullName>
    </recommendedName>
</protein>
<sequence>MLMDWLSLQRRYPVAPGMTARAARLLALQRVLDGTQYDILPYPFATERNPSGEYIPLSRRRPSVRTNLCRTVVDEAVSLLFGDTHWPLAVGARAATAEALNRFAVEAGLPALMMQAAIRGSVGSAALLVECFDNRLRIGLLDTAHLVPRWDNAGALVEVTERFVVTGEELAAHGYDIASPERETRFWWQRRWTRNGLLAFVPVPVGGEEAEVEDPSRSISHCFGFVPIVWIRNLGVSGSDDPEGECSFEKAIDTVIEADYLLSQAGRGLKYGSDPTLVLRTPDGVEGLARQGGAASALTLPPEGDAKLLEINGAAAGAVLAHYRELRQLVLEQLHGNRMHGDRLSAPQSGRAMELMCQPLIWMAGRMRSAYGEGGILPLYRMICQLSTIVPGGVTIGETMFSDLDPAGLSLHWPSWFTADEQELLPLARGLDVAISNGLLSRETASRLYASAAGIPDPASEWKKIVAAEAAERSSGEENGHGGGYRCATCTSC</sequence>
<comment type="caution">
    <text evidence="1">The sequence shown here is derived from an EMBL/GenBank/DDBJ whole genome shotgun (WGS) entry which is preliminary data.</text>
</comment>
<organism evidence="1 2">
    <name type="scientific">Swaminathania salitolerans</name>
    <dbReference type="NCBI Taxonomy" id="182838"/>
    <lineage>
        <taxon>Bacteria</taxon>
        <taxon>Pseudomonadati</taxon>
        <taxon>Pseudomonadota</taxon>
        <taxon>Alphaproteobacteria</taxon>
        <taxon>Acetobacterales</taxon>
        <taxon>Acetobacteraceae</taxon>
        <taxon>Swaminathania</taxon>
    </lineage>
</organism>
<accession>A0A511BKG7</accession>
<reference evidence="1 2" key="1">
    <citation type="submission" date="2019-07" db="EMBL/GenBank/DDBJ databases">
        <title>Whole genome shotgun sequence of Swaminathania salitolerans NBRC 104436.</title>
        <authorList>
            <person name="Hosoyama A."/>
            <person name="Uohara A."/>
            <person name="Ohji S."/>
            <person name="Ichikawa N."/>
        </authorList>
    </citation>
    <scope>NUCLEOTIDE SEQUENCE [LARGE SCALE GENOMIC DNA]</scope>
    <source>
        <strain evidence="1 2">NBRC 104436</strain>
    </source>
</reference>
<keyword evidence="2" id="KW-1185">Reference proteome</keyword>
<dbReference type="EMBL" id="BJVC01000001">
    <property type="protein sequence ID" value="GEL00859.1"/>
    <property type="molecule type" value="Genomic_DNA"/>
</dbReference>
<name>A0A511BKG7_9PROT</name>
<gene>
    <name evidence="1" type="ORF">SSA02_00220</name>
</gene>
<dbReference type="AlphaFoldDB" id="A0A511BKG7"/>
<evidence type="ECO:0008006" key="3">
    <source>
        <dbReference type="Google" id="ProtNLM"/>
    </source>
</evidence>
<evidence type="ECO:0000313" key="1">
    <source>
        <dbReference type="EMBL" id="GEL00859.1"/>
    </source>
</evidence>
<evidence type="ECO:0000313" key="2">
    <source>
        <dbReference type="Proteomes" id="UP000321405"/>
    </source>
</evidence>
<dbReference type="Proteomes" id="UP000321405">
    <property type="component" value="Unassembled WGS sequence"/>
</dbReference>
<proteinExistence type="predicted"/>